<feature type="compositionally biased region" description="Low complexity" evidence="2">
    <location>
        <begin position="975"/>
        <end position="1001"/>
    </location>
</feature>
<keyword evidence="4" id="KW-1185">Reference proteome</keyword>
<sequence length="1378" mass="142954">MESFGVLDVKPGASVGPFFIGMDIAQAVNEASHMPMDNVELMYTTDSADFFAADLVLRLPDLHLQLCFHALTQRLHLIVGLLDLPPAISPAHTLPSQPRPPSPSPPAPPSLPPSTWSGPTTSLALPRQSGRSSIAKGGGQQQQQQQQWGNGYGCGVKFAYDGKVFAGDDVVPHFRDLYGLFGPTYPGDFDTGKKNYALKYPGVSFKFPLPPECFDDLRRRGDHPMDLDYEPSGYTPSANPLATAGEPLPSPTPEMVDISLTASPIASRIYVHPLEARDWWSVDGDGDRDGDGVDGRPVVVRVAKGIEIGGRSIDFGATPQDVFSELGPPEQVCQRDVEVMRLHSPANTSRSRGARHHHHQQQHSIPTGADYFYNYFSRGMDLLFDGSTNTVVKIILHTNPPGHELFLRYRRCFFSIPLPTQSPSTLPPPRPSMDHSFSAPPALDPFPHTRPQAPPPPVPASVPSAMDQPERTEAEDSSAAVDNQREAVDLLGLNGLDEASADPSAPEETPGGRRGGRIDGGGGGDMKAAGEGEGVGVCVGFKGVVEGLSPLISIEGTGSFAHAPHTAPVMTTAAVSDRPAVSSEPSGFEKEVVVDPHSAAIEAPDEDNQPQSGVAFVGADEDLIGLDSPPTERTAGTKAEMPEKPAADDIAAAAAAAPTELVQEPAPPVPAFISRNDSDEGPQTASGSPPPLLALPRPSLTLPEPRLASPVPAPERAAISLSPSPASSPVSASPLSSPSDGLAPRVTASQNRRQRRHKKKQRKGGAPGAAQAQQPSASGPASASSSAAAAGVQPSEVHVSLEAAPSPPAAAGVVKIEDSPTVSPGANAEGPSSAAGTVGAATRRPPEAKDIHSFLRSLHSGKPAPSPHTSPPGPVAGPPPQPPPPLPAKPATDEGRTSGQAPTGAVSAAVPAPPPAPPVSEVRPSADERRETEAASEGGQAAKRVQLSVVPSERPHPSVPPDGPHARELSPAPCVSEAGSSSAPPPSTASGPSSNPSSVVGPPSPAPLPPPARPRAPSFQSVKSDSCETYRTVRSTASGASGVSSSGSTCSGTGSVDTVATGFLPPPTPPPSVMPPSAYDRQHYGYAEGGFDGPVGGGFLPRHPTSFQPPKSPLPYTRPLSCWRQEREREREEGKGGNAAAGGGGHRAALSPPCDVREGEAAGGGSEKSDKGRRHEDESATPGEEQRTGRPPTADTQGERRYQAETAPRPSCEGGATGEGEGGGAARPGSSAAGAGATTAAPLAELTVSTSWPSIQRALGECGKPLVVNQRYGISQGTSTYYYAYPGLIFEVLANSYIGSVTLFQCSQPHTLRSPMPSPAPPPPSPSPSPSRPPSRPSVSSRNTSPARQRDSAAAAADKREREEDRQREQRGDTSAFK</sequence>
<feature type="compositionally biased region" description="Low complexity" evidence="2">
    <location>
        <begin position="901"/>
        <end position="910"/>
    </location>
</feature>
<feature type="compositionally biased region" description="Pro residues" evidence="2">
    <location>
        <begin position="1316"/>
        <end position="1336"/>
    </location>
</feature>
<comment type="similarity">
    <text evidence="1">Belongs to the PHAF1 family.</text>
</comment>
<protein>
    <submittedName>
        <fullName evidence="3">Uncharacterized protein</fullName>
    </submittedName>
</protein>
<feature type="compositionally biased region" description="Gly residues" evidence="2">
    <location>
        <begin position="1136"/>
        <end position="1146"/>
    </location>
</feature>
<dbReference type="OMA" id="NEASHMP"/>
<evidence type="ECO:0000313" key="3">
    <source>
        <dbReference type="EMBL" id="CEM26601.1"/>
    </source>
</evidence>
<feature type="compositionally biased region" description="Basic and acidic residues" evidence="2">
    <location>
        <begin position="1167"/>
        <end position="1188"/>
    </location>
</feature>
<gene>
    <name evidence="3" type="ORF">Vbra_17404</name>
</gene>
<dbReference type="OrthoDB" id="411211at2759"/>
<feature type="compositionally biased region" description="Gly residues" evidence="2">
    <location>
        <begin position="1215"/>
        <end position="1226"/>
    </location>
</feature>
<feature type="compositionally biased region" description="Low complexity" evidence="2">
    <location>
        <begin position="694"/>
        <end position="703"/>
    </location>
</feature>
<evidence type="ECO:0000256" key="1">
    <source>
        <dbReference type="ARBA" id="ARBA00024339"/>
    </source>
</evidence>
<proteinExistence type="inferred from homology"/>
<feature type="compositionally biased region" description="Pro residues" evidence="2">
    <location>
        <begin position="97"/>
        <end position="112"/>
    </location>
</feature>
<feature type="region of interest" description="Disordered" evidence="2">
    <location>
        <begin position="92"/>
        <end position="147"/>
    </location>
</feature>
<feature type="compositionally biased region" description="Low complexity" evidence="2">
    <location>
        <begin position="720"/>
        <end position="739"/>
    </location>
</feature>
<feature type="compositionally biased region" description="Gly residues" evidence="2">
    <location>
        <begin position="518"/>
        <end position="528"/>
    </location>
</feature>
<dbReference type="InterPro" id="IPR005373">
    <property type="entry name" value="PHAF1"/>
</dbReference>
<dbReference type="Pfam" id="PF03676">
    <property type="entry name" value="PHAF1"/>
    <property type="match status" value="3"/>
</dbReference>
<feature type="region of interest" description="Disordered" evidence="2">
    <location>
        <begin position="1311"/>
        <end position="1378"/>
    </location>
</feature>
<feature type="compositionally biased region" description="Basic residues" evidence="2">
    <location>
        <begin position="752"/>
        <end position="763"/>
    </location>
</feature>
<dbReference type="InParanoid" id="A0A0G4GCA1"/>
<dbReference type="InterPro" id="IPR039156">
    <property type="entry name" value="PHAF1/BROMI"/>
</dbReference>
<accession>A0A0G4GCA1</accession>
<evidence type="ECO:0000256" key="2">
    <source>
        <dbReference type="SAM" id="MobiDB-lite"/>
    </source>
</evidence>
<feature type="region of interest" description="Disordered" evidence="2">
    <location>
        <begin position="421"/>
        <end position="482"/>
    </location>
</feature>
<feature type="compositionally biased region" description="Basic and acidic residues" evidence="2">
    <location>
        <begin position="1357"/>
        <end position="1372"/>
    </location>
</feature>
<evidence type="ECO:0000313" key="4">
    <source>
        <dbReference type="Proteomes" id="UP000041254"/>
    </source>
</evidence>
<feature type="compositionally biased region" description="Basic and acidic residues" evidence="2">
    <location>
        <begin position="1124"/>
        <end position="1135"/>
    </location>
</feature>
<dbReference type="PANTHER" id="PTHR13465:SF2">
    <property type="entry name" value="PHAGOSOME ASSEMBLY FACTOR 1"/>
    <property type="match status" value="1"/>
</dbReference>
<feature type="region of interest" description="Disordered" evidence="2">
    <location>
        <begin position="494"/>
        <end position="528"/>
    </location>
</feature>
<reference evidence="3 4" key="1">
    <citation type="submission" date="2014-11" db="EMBL/GenBank/DDBJ databases">
        <authorList>
            <person name="Zhu J."/>
            <person name="Qi W."/>
            <person name="Song R."/>
        </authorList>
    </citation>
    <scope>NUCLEOTIDE SEQUENCE [LARGE SCALE GENOMIC DNA]</scope>
</reference>
<feature type="compositionally biased region" description="Basic and acidic residues" evidence="2">
    <location>
        <begin position="924"/>
        <end position="933"/>
    </location>
</feature>
<feature type="compositionally biased region" description="Basic and acidic residues" evidence="2">
    <location>
        <begin position="844"/>
        <end position="853"/>
    </location>
</feature>
<feature type="compositionally biased region" description="Pro residues" evidence="2">
    <location>
        <begin position="1064"/>
        <end position="1074"/>
    </location>
</feature>
<feature type="compositionally biased region" description="Pro residues" evidence="2">
    <location>
        <begin position="864"/>
        <end position="888"/>
    </location>
</feature>
<dbReference type="PANTHER" id="PTHR13465">
    <property type="entry name" value="UPF0183 PROTEIN"/>
    <property type="match status" value="1"/>
</dbReference>
<feature type="compositionally biased region" description="Low complexity" evidence="2">
    <location>
        <begin position="1227"/>
        <end position="1236"/>
    </location>
</feature>
<feature type="compositionally biased region" description="Low complexity" evidence="2">
    <location>
        <begin position="768"/>
        <end position="795"/>
    </location>
</feature>
<organism evidence="3 4">
    <name type="scientific">Vitrella brassicaformis (strain CCMP3155)</name>
    <dbReference type="NCBI Taxonomy" id="1169540"/>
    <lineage>
        <taxon>Eukaryota</taxon>
        <taxon>Sar</taxon>
        <taxon>Alveolata</taxon>
        <taxon>Colpodellida</taxon>
        <taxon>Vitrellaceae</taxon>
        <taxon>Vitrella</taxon>
    </lineage>
</organism>
<dbReference type="VEuPathDB" id="CryptoDB:Vbra_17404"/>
<feature type="region of interest" description="Disordered" evidence="2">
    <location>
        <begin position="623"/>
        <end position="644"/>
    </location>
</feature>
<feature type="compositionally biased region" description="Polar residues" evidence="2">
    <location>
        <begin position="1019"/>
        <end position="1034"/>
    </location>
</feature>
<name>A0A0G4GCA1_VITBC</name>
<feature type="compositionally biased region" description="Gly residues" evidence="2">
    <location>
        <begin position="1087"/>
        <end position="1099"/>
    </location>
</feature>
<feature type="compositionally biased region" description="Low complexity" evidence="2">
    <location>
        <begin position="1035"/>
        <end position="1056"/>
    </location>
</feature>
<dbReference type="Proteomes" id="UP000041254">
    <property type="component" value="Unassembled WGS sequence"/>
</dbReference>
<feature type="compositionally biased region" description="Pro residues" evidence="2">
    <location>
        <begin position="1002"/>
        <end position="1014"/>
    </location>
</feature>
<dbReference type="EMBL" id="CDMY01000621">
    <property type="protein sequence ID" value="CEM26601.1"/>
    <property type="molecule type" value="Genomic_DNA"/>
</dbReference>
<feature type="compositionally biased region" description="Low complexity" evidence="2">
    <location>
        <begin position="1337"/>
        <end position="1356"/>
    </location>
</feature>
<feature type="region of interest" description="Disordered" evidence="2">
    <location>
        <begin position="656"/>
        <end position="1236"/>
    </location>
</feature>